<feature type="compositionally biased region" description="Basic residues" evidence="1">
    <location>
        <begin position="156"/>
        <end position="186"/>
    </location>
</feature>
<evidence type="ECO:0000256" key="1">
    <source>
        <dbReference type="SAM" id="MobiDB-lite"/>
    </source>
</evidence>
<feature type="compositionally biased region" description="Low complexity" evidence="1">
    <location>
        <begin position="93"/>
        <end position="103"/>
    </location>
</feature>
<keyword evidence="3" id="KW-1185">Reference proteome</keyword>
<accession>A0A7C8IAW3</accession>
<sequence>MALQIPTVRVDDLRQFHAKHFPQAPPPEQFVSGADVGGGAVVDEEHHDYGDDGLGYYDDGVKRTLTDEQIAMFRHSEIQIIIRERRRKREASRSPSPEPESTPMELAESSSQAPTRFECETPDSPRPNPAEVNQGADRVQHGRVEKPQQQWTKLGPKSKARNAKNRKKNRVNHRARKKEEKKKKREPQRDEEGSDEESDEWDAWHQANGPDAQKDTAVDLDY</sequence>
<feature type="region of interest" description="Disordered" evidence="1">
    <location>
        <begin position="84"/>
        <end position="222"/>
    </location>
</feature>
<dbReference type="OrthoDB" id="5422320at2759"/>
<evidence type="ECO:0000313" key="2">
    <source>
        <dbReference type="EMBL" id="KAF2875014.1"/>
    </source>
</evidence>
<name>A0A7C8IAW3_9PLEO</name>
<dbReference type="Pfam" id="PF12720">
    <property type="entry name" value="DUF3807"/>
    <property type="match status" value="1"/>
</dbReference>
<proteinExistence type="predicted"/>
<dbReference type="PANTHER" id="PTHR40642:SF1">
    <property type="entry name" value="YALI0F31295P"/>
    <property type="match status" value="1"/>
</dbReference>
<dbReference type="EMBL" id="JAADJZ010000005">
    <property type="protein sequence ID" value="KAF2875014.1"/>
    <property type="molecule type" value="Genomic_DNA"/>
</dbReference>
<reference evidence="2 3" key="1">
    <citation type="submission" date="2020-01" db="EMBL/GenBank/DDBJ databases">
        <authorList>
            <consortium name="DOE Joint Genome Institute"/>
            <person name="Haridas S."/>
            <person name="Albert R."/>
            <person name="Binder M."/>
            <person name="Bloem J."/>
            <person name="Labutti K."/>
            <person name="Salamov A."/>
            <person name="Andreopoulos B."/>
            <person name="Baker S.E."/>
            <person name="Barry K."/>
            <person name="Bills G."/>
            <person name="Bluhm B.H."/>
            <person name="Cannon C."/>
            <person name="Castanera R."/>
            <person name="Culley D.E."/>
            <person name="Daum C."/>
            <person name="Ezra D."/>
            <person name="Gonzalez J.B."/>
            <person name="Henrissat B."/>
            <person name="Kuo A."/>
            <person name="Liang C."/>
            <person name="Lipzen A."/>
            <person name="Lutzoni F."/>
            <person name="Magnuson J."/>
            <person name="Mondo S."/>
            <person name="Nolan M."/>
            <person name="Ohm R."/>
            <person name="Pangilinan J."/>
            <person name="Park H.-J.H."/>
            <person name="Ramirez L."/>
            <person name="Alfaro M."/>
            <person name="Sun H."/>
            <person name="Tritt A."/>
            <person name="Yoshinaga Y."/>
            <person name="Zwiers L.-H.L."/>
            <person name="Turgeon B.G."/>
            <person name="Goodwin S.B."/>
            <person name="Spatafora J.W."/>
            <person name="Crous P.W."/>
            <person name="Grigoriev I.V."/>
        </authorList>
    </citation>
    <scope>NUCLEOTIDE SEQUENCE [LARGE SCALE GENOMIC DNA]</scope>
    <source>
        <strain evidence="2 3">CBS 611.86</strain>
    </source>
</reference>
<feature type="compositionally biased region" description="Acidic residues" evidence="1">
    <location>
        <begin position="192"/>
        <end position="201"/>
    </location>
</feature>
<dbReference type="Proteomes" id="UP000481861">
    <property type="component" value="Unassembled WGS sequence"/>
</dbReference>
<comment type="caution">
    <text evidence="2">The sequence shown here is derived from an EMBL/GenBank/DDBJ whole genome shotgun (WGS) entry which is preliminary data.</text>
</comment>
<evidence type="ECO:0000313" key="3">
    <source>
        <dbReference type="Proteomes" id="UP000481861"/>
    </source>
</evidence>
<dbReference type="PANTHER" id="PTHR40642">
    <property type="entry name" value="YALI0F31295P"/>
    <property type="match status" value="1"/>
</dbReference>
<dbReference type="InterPro" id="IPR024526">
    <property type="entry name" value="DUF3807"/>
</dbReference>
<feature type="compositionally biased region" description="Basic and acidic residues" evidence="1">
    <location>
        <begin position="212"/>
        <end position="222"/>
    </location>
</feature>
<protein>
    <submittedName>
        <fullName evidence="2">Uncharacterized protein</fullName>
    </submittedName>
</protein>
<dbReference type="AlphaFoldDB" id="A0A7C8IAW3"/>
<organism evidence="2 3">
    <name type="scientific">Massariosphaeria phaeospora</name>
    <dbReference type="NCBI Taxonomy" id="100035"/>
    <lineage>
        <taxon>Eukaryota</taxon>
        <taxon>Fungi</taxon>
        <taxon>Dikarya</taxon>
        <taxon>Ascomycota</taxon>
        <taxon>Pezizomycotina</taxon>
        <taxon>Dothideomycetes</taxon>
        <taxon>Pleosporomycetidae</taxon>
        <taxon>Pleosporales</taxon>
        <taxon>Pleosporales incertae sedis</taxon>
        <taxon>Massariosphaeria</taxon>
    </lineage>
</organism>
<gene>
    <name evidence="2" type="ORF">BDV95DRAFT_603787</name>
</gene>